<evidence type="ECO:0000256" key="5">
    <source>
        <dbReference type="SAM" id="SignalP"/>
    </source>
</evidence>
<keyword evidence="3 5" id="KW-0732">Signal</keyword>
<dbReference type="EMBL" id="RTSL01000008">
    <property type="protein sequence ID" value="MJX10523.1"/>
    <property type="molecule type" value="Genomic_DNA"/>
</dbReference>
<feature type="signal peptide" evidence="5">
    <location>
        <begin position="1"/>
        <end position="21"/>
    </location>
</feature>
<name>A0A5H7D3W7_SALET</name>
<reference evidence="7 8" key="1">
    <citation type="submission" date="2018-07" db="EMBL/GenBank/DDBJ databases">
        <authorList>
            <person name="Ashton P.M."/>
            <person name="Dallman T."/>
            <person name="Nair S."/>
            <person name="De Pinna E."/>
            <person name="Peters T."/>
            <person name="Grant K."/>
        </authorList>
    </citation>
    <scope>NUCLEOTIDE SEQUENCE [LARGE SCALE GENOMIC DNA]</scope>
    <source>
        <strain evidence="7 8">296815</strain>
    </source>
</reference>
<comment type="caution">
    <text evidence="7">The sequence shown here is derived from an EMBL/GenBank/DDBJ whole genome shotgun (WGS) entry which is preliminary data.</text>
</comment>
<dbReference type="InterPro" id="IPR008966">
    <property type="entry name" value="Adhesion_dom_sf"/>
</dbReference>
<keyword evidence="4" id="KW-0281">Fimbrium</keyword>
<dbReference type="PANTHER" id="PTHR33420">
    <property type="entry name" value="FIMBRIAL SUBUNIT ELFA-RELATED"/>
    <property type="match status" value="1"/>
</dbReference>
<comment type="subcellular location">
    <subcellularLocation>
        <location evidence="1">Fimbrium</location>
    </subcellularLocation>
</comment>
<dbReference type="InterPro" id="IPR000259">
    <property type="entry name" value="Adhesion_dom_fimbrial"/>
</dbReference>
<evidence type="ECO:0000256" key="4">
    <source>
        <dbReference type="ARBA" id="ARBA00023263"/>
    </source>
</evidence>
<dbReference type="NCBIfam" id="NF011833">
    <property type="entry name" value="PRK15305.1"/>
    <property type="match status" value="1"/>
</dbReference>
<dbReference type="Pfam" id="PF00419">
    <property type="entry name" value="Fimbrial"/>
    <property type="match status" value="1"/>
</dbReference>
<evidence type="ECO:0000313" key="8">
    <source>
        <dbReference type="Proteomes" id="UP000839525"/>
    </source>
</evidence>
<comment type="similarity">
    <text evidence="2">Belongs to the fimbrial protein family.</text>
</comment>
<dbReference type="InterPro" id="IPR050263">
    <property type="entry name" value="Bact_Fimbrial_Adh_Pro"/>
</dbReference>
<organism evidence="7 8">
    <name type="scientific">Salmonella enterica subsp. enterica serovar Tudu</name>
    <dbReference type="NCBI Taxonomy" id="2021402"/>
    <lineage>
        <taxon>Bacteria</taxon>
        <taxon>Pseudomonadati</taxon>
        <taxon>Pseudomonadota</taxon>
        <taxon>Gammaproteobacteria</taxon>
        <taxon>Enterobacterales</taxon>
        <taxon>Enterobacteriaceae</taxon>
        <taxon>Salmonella</taxon>
    </lineage>
</organism>
<dbReference type="InterPro" id="IPR036937">
    <property type="entry name" value="Adhesion_dom_fimbrial_sf"/>
</dbReference>
<feature type="chain" id="PRO_5030122239" evidence="5">
    <location>
        <begin position="22"/>
        <end position="353"/>
    </location>
</feature>
<evidence type="ECO:0000256" key="2">
    <source>
        <dbReference type="ARBA" id="ARBA00006671"/>
    </source>
</evidence>
<dbReference type="PANTHER" id="PTHR33420:SF12">
    <property type="entry name" value="FIMBRIN-LIKE PROTEIN FIMI-RELATED"/>
    <property type="match status" value="1"/>
</dbReference>
<sequence length="353" mass="37525">MKLSPHLAALLLLGASGATYADQECKFYNDTTREIMSPGTAPTITFLPSVSSATLLASNIIMELTPQMQSHCMMGIDGEDVFSMTDSSLLIGSVDGKALFRTNIPGIEYTIGLYPDGRPLTAWFLTNTSSYTESAISNDNESYFSEKKWHAVMDIYQLPGFSGVPEGIGFLSAVGGPIGHIVLGNPSSSDGSDHPRPLITMSDATFYIPFSEPTCILTAPTTVNLGDWYRSDVEKDQTTEVPFQISGTCTGTIEVSFVAKSSYTTADKSLFTNSITSNARITAAGGVGVKISSPAYSQMHADSTAEVIAVGETIGMPVTSVNANFKAKLVKTGTEAVTPGIFGTSVTFQITYQ</sequence>
<protein>
    <submittedName>
        <fullName evidence="7">Fimbrial protein StkG</fullName>
    </submittedName>
</protein>
<feature type="domain" description="Fimbrial-type adhesion" evidence="6">
    <location>
        <begin position="212"/>
        <end position="353"/>
    </location>
</feature>
<accession>A0A5H7D3W7</accession>
<evidence type="ECO:0000256" key="1">
    <source>
        <dbReference type="ARBA" id="ARBA00004561"/>
    </source>
</evidence>
<dbReference type="Gene3D" id="2.60.40.1090">
    <property type="entry name" value="Fimbrial-type adhesion domain"/>
    <property type="match status" value="1"/>
</dbReference>
<dbReference type="GO" id="GO:0043709">
    <property type="term" value="P:cell adhesion involved in single-species biofilm formation"/>
    <property type="evidence" value="ECO:0007669"/>
    <property type="project" value="TreeGrafter"/>
</dbReference>
<evidence type="ECO:0000313" key="7">
    <source>
        <dbReference type="EMBL" id="MJX10523.1"/>
    </source>
</evidence>
<proteinExistence type="inferred from homology"/>
<dbReference type="GO" id="GO:0009289">
    <property type="term" value="C:pilus"/>
    <property type="evidence" value="ECO:0007669"/>
    <property type="project" value="UniProtKB-SubCell"/>
</dbReference>
<evidence type="ECO:0000259" key="6">
    <source>
        <dbReference type="Pfam" id="PF00419"/>
    </source>
</evidence>
<dbReference type="SUPFAM" id="SSF49401">
    <property type="entry name" value="Bacterial adhesins"/>
    <property type="match status" value="1"/>
</dbReference>
<evidence type="ECO:0000256" key="3">
    <source>
        <dbReference type="ARBA" id="ARBA00022729"/>
    </source>
</evidence>
<dbReference type="Proteomes" id="UP000839525">
    <property type="component" value="Unassembled WGS sequence"/>
</dbReference>
<dbReference type="AlphaFoldDB" id="A0A5H7D3W7"/>
<gene>
    <name evidence="7" type="ORF">DUC28_09710</name>
</gene>